<feature type="compositionally biased region" description="Acidic residues" evidence="8">
    <location>
        <begin position="67"/>
        <end position="78"/>
    </location>
</feature>
<accession>A0A8H6IIK7</accession>
<evidence type="ECO:0000256" key="2">
    <source>
        <dbReference type="ARBA" id="ARBA00008066"/>
    </source>
</evidence>
<dbReference type="GO" id="GO:0005774">
    <property type="term" value="C:vacuolar membrane"/>
    <property type="evidence" value="ECO:0007669"/>
    <property type="project" value="TreeGrafter"/>
</dbReference>
<feature type="transmembrane region" description="Helical" evidence="9">
    <location>
        <begin position="393"/>
        <end position="413"/>
    </location>
</feature>
<feature type="domain" description="Amino acid transporter transmembrane" evidence="10">
    <location>
        <begin position="213"/>
        <end position="594"/>
    </location>
</feature>
<dbReference type="PANTHER" id="PTHR22950">
    <property type="entry name" value="AMINO ACID TRANSPORTER"/>
    <property type="match status" value="1"/>
</dbReference>
<evidence type="ECO:0000256" key="4">
    <source>
        <dbReference type="ARBA" id="ARBA00022692"/>
    </source>
</evidence>
<evidence type="ECO:0000256" key="3">
    <source>
        <dbReference type="ARBA" id="ARBA00022448"/>
    </source>
</evidence>
<evidence type="ECO:0000256" key="5">
    <source>
        <dbReference type="ARBA" id="ARBA00022970"/>
    </source>
</evidence>
<comment type="similarity">
    <text evidence="2">Belongs to the amino acid/polyamine transporter 2 family.</text>
</comment>
<comment type="caution">
    <text evidence="11">The sequence shown here is derived from an EMBL/GenBank/DDBJ whole genome shotgun (WGS) entry which is preliminary data.</text>
</comment>
<dbReference type="OrthoDB" id="655540at2759"/>
<evidence type="ECO:0000256" key="1">
    <source>
        <dbReference type="ARBA" id="ARBA00004141"/>
    </source>
</evidence>
<keyword evidence="12" id="KW-1185">Reference proteome</keyword>
<dbReference type="Pfam" id="PF01490">
    <property type="entry name" value="Aa_trans"/>
    <property type="match status" value="1"/>
</dbReference>
<keyword evidence="3" id="KW-0813">Transport</keyword>
<feature type="transmembrane region" description="Helical" evidence="9">
    <location>
        <begin position="600"/>
        <end position="620"/>
    </location>
</feature>
<evidence type="ECO:0000259" key="10">
    <source>
        <dbReference type="Pfam" id="PF01490"/>
    </source>
</evidence>
<evidence type="ECO:0000313" key="11">
    <source>
        <dbReference type="EMBL" id="KAF6766365.1"/>
    </source>
</evidence>
<keyword evidence="4 9" id="KW-0812">Transmembrane</keyword>
<evidence type="ECO:0000256" key="8">
    <source>
        <dbReference type="SAM" id="MobiDB-lite"/>
    </source>
</evidence>
<feature type="transmembrane region" description="Helical" evidence="9">
    <location>
        <begin position="540"/>
        <end position="560"/>
    </location>
</feature>
<feature type="compositionally biased region" description="Acidic residues" evidence="8">
    <location>
        <begin position="47"/>
        <end position="56"/>
    </location>
</feature>
<dbReference type="GO" id="GO:0015179">
    <property type="term" value="F:L-amino acid transmembrane transporter activity"/>
    <property type="evidence" value="ECO:0007669"/>
    <property type="project" value="TreeGrafter"/>
</dbReference>
<dbReference type="PANTHER" id="PTHR22950:SF692">
    <property type="entry name" value="TRANSMEMBRANE AMINO ACID TRANSPORTER FAMILY PROTEIN"/>
    <property type="match status" value="1"/>
</dbReference>
<feature type="transmembrane region" description="Helical" evidence="9">
    <location>
        <begin position="566"/>
        <end position="588"/>
    </location>
</feature>
<gene>
    <name evidence="11" type="ORF">DFP72DRAFT_866290</name>
</gene>
<evidence type="ECO:0000313" key="12">
    <source>
        <dbReference type="Proteomes" id="UP000521943"/>
    </source>
</evidence>
<protein>
    <submittedName>
        <fullName evidence="11">Transmembrane amino acid transporter protein-domain-containing protein</fullName>
    </submittedName>
</protein>
<comment type="subcellular location">
    <subcellularLocation>
        <location evidence="1">Membrane</location>
        <topology evidence="1">Multi-pass membrane protein</topology>
    </subcellularLocation>
</comment>
<evidence type="ECO:0000256" key="6">
    <source>
        <dbReference type="ARBA" id="ARBA00022989"/>
    </source>
</evidence>
<dbReference type="InterPro" id="IPR013057">
    <property type="entry name" value="AA_transpt_TM"/>
</dbReference>
<keyword evidence="6 9" id="KW-1133">Transmembrane helix</keyword>
<feature type="transmembrane region" description="Helical" evidence="9">
    <location>
        <begin position="290"/>
        <end position="310"/>
    </location>
</feature>
<evidence type="ECO:0000256" key="9">
    <source>
        <dbReference type="SAM" id="Phobius"/>
    </source>
</evidence>
<proteinExistence type="inferred from homology"/>
<dbReference type="Proteomes" id="UP000521943">
    <property type="component" value="Unassembled WGS sequence"/>
</dbReference>
<keyword evidence="7 9" id="KW-0472">Membrane</keyword>
<dbReference type="AlphaFoldDB" id="A0A8H6IIK7"/>
<reference evidence="11 12" key="1">
    <citation type="submission" date="2020-07" db="EMBL/GenBank/DDBJ databases">
        <title>Comparative genomics of pyrophilous fungi reveals a link between fire events and developmental genes.</title>
        <authorList>
            <consortium name="DOE Joint Genome Institute"/>
            <person name="Steindorff A.S."/>
            <person name="Carver A."/>
            <person name="Calhoun S."/>
            <person name="Stillman K."/>
            <person name="Liu H."/>
            <person name="Lipzen A."/>
            <person name="Pangilinan J."/>
            <person name="Labutti K."/>
            <person name="Bruns T.D."/>
            <person name="Grigoriev I.V."/>
        </authorList>
    </citation>
    <scope>NUCLEOTIDE SEQUENCE [LARGE SCALE GENOMIC DNA]</scope>
    <source>
        <strain evidence="11 12">CBS 144469</strain>
    </source>
</reference>
<dbReference type="EMBL" id="JACGCI010000001">
    <property type="protein sequence ID" value="KAF6766365.1"/>
    <property type="molecule type" value="Genomic_DNA"/>
</dbReference>
<sequence length="621" mass="67487">MTSFGAGSFTVGSAVSATGSTLSDAFESYRRAQYLFAGSAVANSDASDLEDDGDEETGFRRRTVIYESEEEGGDDDDGFVPHRSQSREDSFVTPFDWDDDQDDMPTPTVEFPRFNSSPRTRESWIRNARRPQQPPRVEQIRVDETAPLLSRKASSLVHVVARDPPQETDMKTSYGLLPEDATHLAPPPQALNRKSSTLSQKTQRSVHYAYVGRSTYGQTLFNSIAILLGIGMLSEPLAFAYSGWITGTFLIISYAYISCYTAKILAKMILADPRLRSYSDIGRKAFGPKATPFISFMFCLELFAVTVLLVTLYGDSIHTIIPTFSTDTYKIAILVVLIPSVFMPLSLLSYTSIIGIFSTVILVLVIFIDGFSKKEAPGSLHHPAPTNLGVQDLNKLGIAFGLFMAGFSGHPVIPSLARDMIDPTQFDSMIDQAFTIATLIYAAIGGAGYLMFGNNVHDEISLDLLLTPGYSPLLNQICLWLLVISPISKFGLNAQPLNTTIEILLGLDTSTFSSPEDLAAKPDGMSAISPHGSSIKLKKALAVFQRIGMTVLSVVVSIAIPEFSSMMAFLGSFSAFMLAIVGPILAKVMIDRKCSWFDGIVMALGIGTAIWGTGAAFWSAS</sequence>
<evidence type="ECO:0000256" key="7">
    <source>
        <dbReference type="ARBA" id="ARBA00023136"/>
    </source>
</evidence>
<feature type="transmembrane region" description="Helical" evidence="9">
    <location>
        <begin position="433"/>
        <end position="452"/>
    </location>
</feature>
<keyword evidence="5" id="KW-0029">Amino-acid transport</keyword>
<name>A0A8H6IIK7_9AGAR</name>
<organism evidence="11 12">
    <name type="scientific">Ephemerocybe angulata</name>
    <dbReference type="NCBI Taxonomy" id="980116"/>
    <lineage>
        <taxon>Eukaryota</taxon>
        <taxon>Fungi</taxon>
        <taxon>Dikarya</taxon>
        <taxon>Basidiomycota</taxon>
        <taxon>Agaricomycotina</taxon>
        <taxon>Agaricomycetes</taxon>
        <taxon>Agaricomycetidae</taxon>
        <taxon>Agaricales</taxon>
        <taxon>Agaricineae</taxon>
        <taxon>Psathyrellaceae</taxon>
        <taxon>Ephemerocybe</taxon>
    </lineage>
</organism>
<feature type="transmembrane region" description="Helical" evidence="9">
    <location>
        <begin position="248"/>
        <end position="270"/>
    </location>
</feature>
<feature type="transmembrane region" description="Helical" evidence="9">
    <location>
        <begin position="353"/>
        <end position="372"/>
    </location>
</feature>
<feature type="region of interest" description="Disordered" evidence="8">
    <location>
        <begin position="41"/>
        <end position="122"/>
    </location>
</feature>